<evidence type="ECO:0000313" key="1">
    <source>
        <dbReference type="EMBL" id="KAJ6758377.1"/>
    </source>
</evidence>
<reference evidence="1" key="1">
    <citation type="submission" date="2022-11" db="EMBL/GenBank/DDBJ databases">
        <authorList>
            <person name="Hyden B.L."/>
            <person name="Feng K."/>
            <person name="Yates T."/>
            <person name="Jawdy S."/>
            <person name="Smart L.B."/>
            <person name="Muchero W."/>
        </authorList>
    </citation>
    <scope>NUCLEOTIDE SEQUENCE</scope>
    <source>
        <tissue evidence="1">Shoot tip</tissue>
    </source>
</reference>
<gene>
    <name evidence="1" type="ORF">OIU74_025115</name>
</gene>
<reference evidence="1" key="2">
    <citation type="journal article" date="2023" name="Int. J. Mol. Sci.">
        <title>De Novo Assembly and Annotation of 11 Diverse Shrub Willow (Salix) Genomes Reveals Novel Gene Organization in Sex-Linked Regions.</title>
        <authorList>
            <person name="Hyden B."/>
            <person name="Feng K."/>
            <person name="Yates T.B."/>
            <person name="Jawdy S."/>
            <person name="Cereghino C."/>
            <person name="Smart L.B."/>
            <person name="Muchero W."/>
        </authorList>
    </citation>
    <scope>NUCLEOTIDE SEQUENCE</scope>
    <source>
        <tissue evidence="1">Shoot tip</tissue>
    </source>
</reference>
<dbReference type="Proteomes" id="UP001151752">
    <property type="component" value="Chromosome 18"/>
</dbReference>
<comment type="caution">
    <text evidence="1">The sequence shown here is derived from an EMBL/GenBank/DDBJ whole genome shotgun (WGS) entry which is preliminary data.</text>
</comment>
<organism evidence="1 2">
    <name type="scientific">Salix koriyanagi</name>
    <dbReference type="NCBI Taxonomy" id="2511006"/>
    <lineage>
        <taxon>Eukaryota</taxon>
        <taxon>Viridiplantae</taxon>
        <taxon>Streptophyta</taxon>
        <taxon>Embryophyta</taxon>
        <taxon>Tracheophyta</taxon>
        <taxon>Spermatophyta</taxon>
        <taxon>Magnoliopsida</taxon>
        <taxon>eudicotyledons</taxon>
        <taxon>Gunneridae</taxon>
        <taxon>Pentapetalae</taxon>
        <taxon>rosids</taxon>
        <taxon>fabids</taxon>
        <taxon>Malpighiales</taxon>
        <taxon>Salicaceae</taxon>
        <taxon>Saliceae</taxon>
        <taxon>Salix</taxon>
    </lineage>
</organism>
<name>A0A9Q0W0Z7_9ROSI</name>
<proteinExistence type="predicted"/>
<evidence type="ECO:0000313" key="2">
    <source>
        <dbReference type="Proteomes" id="UP001151752"/>
    </source>
</evidence>
<dbReference type="EMBL" id="JAPFFM010000006">
    <property type="protein sequence ID" value="KAJ6758377.1"/>
    <property type="molecule type" value="Genomic_DNA"/>
</dbReference>
<keyword evidence="2" id="KW-1185">Reference proteome</keyword>
<dbReference type="AlphaFoldDB" id="A0A9Q0W0Z7"/>
<sequence>MRVIVALLQHQRHQMVPGTCTFTFQARGINQRFSRRLSSNQETLQWRRHALIFVMFFVNSDSMLSTVMIMEGASLKAQTRKLSVIFFASFILIEDIAHGIIVKIRSSSVLQPRVSSIVSLFHVVYQQNIFWLFSFPWRCIFVSEEDWAMDGAMDEAMDMISDSQYQSPHDLMAP</sequence>
<protein>
    <submittedName>
        <fullName evidence="1">Uncharacterized protein</fullName>
    </submittedName>
</protein>
<accession>A0A9Q0W0Z7</accession>